<dbReference type="PROSITE" id="PS50005">
    <property type="entry name" value="TPR"/>
    <property type="match status" value="1"/>
</dbReference>
<accession>A0A1M2VAT9</accession>
<dbReference type="PANTHER" id="PTHR45641:SF19">
    <property type="entry name" value="NEPHROCYSTIN-3"/>
    <property type="match status" value="1"/>
</dbReference>
<dbReference type="SMART" id="SM00028">
    <property type="entry name" value="TPR"/>
    <property type="match status" value="2"/>
</dbReference>
<reference evidence="8 9" key="1">
    <citation type="submission" date="2016-10" db="EMBL/GenBank/DDBJ databases">
        <title>Genome sequence of the basidiomycete white-rot fungus Trametes pubescens.</title>
        <authorList>
            <person name="Makela M.R."/>
            <person name="Granchi Z."/>
            <person name="Peng M."/>
            <person name="De Vries R.P."/>
            <person name="Grigoriev I."/>
            <person name="Riley R."/>
            <person name="Hilden K."/>
        </authorList>
    </citation>
    <scope>NUCLEOTIDE SEQUENCE [LARGE SCALE GENOMIC DNA]</scope>
    <source>
        <strain evidence="8 9">FBCC735</strain>
    </source>
</reference>
<sequence length="167" mass="18598">MNFTHINPSMGMAMSLTSGVGLNNQALQLERQGDLQAAERVHLQAIQVKEAGLGTDHFTTAVSYNGLGELYLKMDRLDEAEEYLNKALRIRSHSGPKADLAVTRDNLGRLHEMRGDMQAAQDIRLQGASDNNIACGNYTAILYCSKRCQTADWKRHKKFCRRVSTTA</sequence>
<dbReference type="STRING" id="154538.A0A1M2VAT9"/>
<dbReference type="OMA" id="KTCQRQD"/>
<evidence type="ECO:0000256" key="1">
    <source>
        <dbReference type="ARBA" id="ARBA00022723"/>
    </source>
</evidence>
<dbReference type="Proteomes" id="UP000184267">
    <property type="component" value="Unassembled WGS sequence"/>
</dbReference>
<dbReference type="Gene3D" id="1.25.40.10">
    <property type="entry name" value="Tetratricopeptide repeat domain"/>
    <property type="match status" value="1"/>
</dbReference>
<feature type="domain" description="MYND-type" evidence="7">
    <location>
        <begin position="130"/>
        <end position="160"/>
    </location>
</feature>
<dbReference type="PROSITE" id="PS50293">
    <property type="entry name" value="TPR_REGION"/>
    <property type="match status" value="1"/>
</dbReference>
<dbReference type="Gene3D" id="6.10.140.2220">
    <property type="match status" value="1"/>
</dbReference>
<dbReference type="SUPFAM" id="SSF48452">
    <property type="entry name" value="TPR-like"/>
    <property type="match status" value="1"/>
</dbReference>
<dbReference type="SUPFAM" id="SSF144232">
    <property type="entry name" value="HIT/MYND zinc finger-like"/>
    <property type="match status" value="1"/>
</dbReference>
<dbReference type="InterPro" id="IPR011990">
    <property type="entry name" value="TPR-like_helical_dom_sf"/>
</dbReference>
<dbReference type="PANTHER" id="PTHR45641">
    <property type="entry name" value="TETRATRICOPEPTIDE REPEAT PROTEIN (AFU_ORTHOLOGUE AFUA_6G03870)"/>
    <property type="match status" value="1"/>
</dbReference>
<comment type="caution">
    <text evidence="8">The sequence shown here is derived from an EMBL/GenBank/DDBJ whole genome shotgun (WGS) entry which is preliminary data.</text>
</comment>
<evidence type="ECO:0000256" key="4">
    <source>
        <dbReference type="ARBA" id="ARBA00022803"/>
    </source>
</evidence>
<dbReference type="GO" id="GO:0008270">
    <property type="term" value="F:zinc ion binding"/>
    <property type="evidence" value="ECO:0007669"/>
    <property type="project" value="UniProtKB-KW"/>
</dbReference>
<dbReference type="Pfam" id="PF13424">
    <property type="entry name" value="TPR_12"/>
    <property type="match status" value="1"/>
</dbReference>
<evidence type="ECO:0000256" key="2">
    <source>
        <dbReference type="ARBA" id="ARBA00022737"/>
    </source>
</evidence>
<name>A0A1M2VAT9_TRAPU</name>
<keyword evidence="9" id="KW-1185">Reference proteome</keyword>
<keyword evidence="1" id="KW-0479">Metal-binding</keyword>
<keyword evidence="2" id="KW-0677">Repeat</keyword>
<dbReference type="Pfam" id="PF01753">
    <property type="entry name" value="zf-MYND"/>
    <property type="match status" value="1"/>
</dbReference>
<evidence type="ECO:0000313" key="8">
    <source>
        <dbReference type="EMBL" id="OJT04665.1"/>
    </source>
</evidence>
<feature type="repeat" description="TPR" evidence="6">
    <location>
        <begin position="61"/>
        <end position="94"/>
    </location>
</feature>
<protein>
    <recommendedName>
        <fullName evidence="7">MYND-type domain-containing protein</fullName>
    </recommendedName>
</protein>
<organism evidence="8 9">
    <name type="scientific">Trametes pubescens</name>
    <name type="common">White-rot fungus</name>
    <dbReference type="NCBI Taxonomy" id="154538"/>
    <lineage>
        <taxon>Eukaryota</taxon>
        <taxon>Fungi</taxon>
        <taxon>Dikarya</taxon>
        <taxon>Basidiomycota</taxon>
        <taxon>Agaricomycotina</taxon>
        <taxon>Agaricomycetes</taxon>
        <taxon>Polyporales</taxon>
        <taxon>Polyporaceae</taxon>
        <taxon>Trametes</taxon>
    </lineage>
</organism>
<keyword evidence="4 6" id="KW-0802">TPR repeat</keyword>
<evidence type="ECO:0000259" key="7">
    <source>
        <dbReference type="Pfam" id="PF01753"/>
    </source>
</evidence>
<proteinExistence type="predicted"/>
<keyword evidence="5" id="KW-0862">Zinc</keyword>
<gene>
    <name evidence="8" type="ORF">TRAPUB_4459</name>
</gene>
<evidence type="ECO:0000256" key="3">
    <source>
        <dbReference type="ARBA" id="ARBA00022771"/>
    </source>
</evidence>
<keyword evidence="3" id="KW-0863">Zinc-finger</keyword>
<evidence type="ECO:0000256" key="6">
    <source>
        <dbReference type="PROSITE-ProRule" id="PRU00339"/>
    </source>
</evidence>
<evidence type="ECO:0000256" key="5">
    <source>
        <dbReference type="ARBA" id="ARBA00022833"/>
    </source>
</evidence>
<dbReference type="InterPro" id="IPR002893">
    <property type="entry name" value="Znf_MYND"/>
</dbReference>
<dbReference type="InterPro" id="IPR019734">
    <property type="entry name" value="TPR_rpt"/>
</dbReference>
<dbReference type="EMBL" id="MNAD01001519">
    <property type="protein sequence ID" value="OJT04665.1"/>
    <property type="molecule type" value="Genomic_DNA"/>
</dbReference>
<dbReference type="OrthoDB" id="1917726at2759"/>
<dbReference type="AlphaFoldDB" id="A0A1M2VAT9"/>
<evidence type="ECO:0000313" key="9">
    <source>
        <dbReference type="Proteomes" id="UP000184267"/>
    </source>
</evidence>